<proteinExistence type="predicted"/>
<dbReference type="AlphaFoldDB" id="A0A915KDF5"/>
<dbReference type="Proteomes" id="UP000887565">
    <property type="component" value="Unplaced"/>
</dbReference>
<dbReference type="WBParaSite" id="nRc.2.0.1.t35954-RA">
    <property type="protein sequence ID" value="nRc.2.0.1.t35954-RA"/>
    <property type="gene ID" value="nRc.2.0.1.g35954"/>
</dbReference>
<accession>A0A915KDF5</accession>
<protein>
    <submittedName>
        <fullName evidence="2">Uncharacterized protein</fullName>
    </submittedName>
</protein>
<organism evidence="1 2">
    <name type="scientific">Romanomermis culicivorax</name>
    <name type="common">Nematode worm</name>
    <dbReference type="NCBI Taxonomy" id="13658"/>
    <lineage>
        <taxon>Eukaryota</taxon>
        <taxon>Metazoa</taxon>
        <taxon>Ecdysozoa</taxon>
        <taxon>Nematoda</taxon>
        <taxon>Enoplea</taxon>
        <taxon>Dorylaimia</taxon>
        <taxon>Mermithida</taxon>
        <taxon>Mermithoidea</taxon>
        <taxon>Mermithidae</taxon>
        <taxon>Romanomermis</taxon>
    </lineage>
</organism>
<evidence type="ECO:0000313" key="2">
    <source>
        <dbReference type="WBParaSite" id="nRc.2.0.1.t35954-RA"/>
    </source>
</evidence>
<name>A0A915KDF5_ROMCU</name>
<reference evidence="2" key="1">
    <citation type="submission" date="2022-11" db="UniProtKB">
        <authorList>
            <consortium name="WormBaseParasite"/>
        </authorList>
    </citation>
    <scope>IDENTIFICATION</scope>
</reference>
<keyword evidence="1" id="KW-1185">Reference proteome</keyword>
<sequence>LWEKFFGILTKITTSNGLSESLNWTSDSKEPFDTAPLIPRNQRHPVCGFDVEKVHQVKVPALFKMREVDNMMGKQFT</sequence>
<evidence type="ECO:0000313" key="1">
    <source>
        <dbReference type="Proteomes" id="UP000887565"/>
    </source>
</evidence>